<dbReference type="RefSeq" id="WP_289165770.1">
    <property type="nucleotide sequence ID" value="NZ_JASZZN010000019.1"/>
</dbReference>
<evidence type="ECO:0000256" key="5">
    <source>
        <dbReference type="ARBA" id="ARBA00023157"/>
    </source>
</evidence>
<evidence type="ECO:0000256" key="4">
    <source>
        <dbReference type="ARBA" id="ARBA00023002"/>
    </source>
</evidence>
<proteinExistence type="inferred from homology"/>
<evidence type="ECO:0000313" key="8">
    <source>
        <dbReference type="EMBL" id="MDM4018121.1"/>
    </source>
</evidence>
<dbReference type="Gene3D" id="3.50.50.60">
    <property type="entry name" value="FAD/NAD(P)-binding domain"/>
    <property type="match status" value="3"/>
</dbReference>
<dbReference type="InterPro" id="IPR008255">
    <property type="entry name" value="Pyr_nucl-diS_OxRdtase_2_AS"/>
</dbReference>
<gene>
    <name evidence="8" type="ORF">QTN89_21915</name>
</gene>
<dbReference type="PRINTS" id="PR00368">
    <property type="entry name" value="FADPNR"/>
</dbReference>
<evidence type="ECO:0000256" key="2">
    <source>
        <dbReference type="ARBA" id="ARBA00022630"/>
    </source>
</evidence>
<organism evidence="8 9">
    <name type="scientific">Roseiconus lacunae</name>
    <dbReference type="NCBI Taxonomy" id="2605694"/>
    <lineage>
        <taxon>Bacteria</taxon>
        <taxon>Pseudomonadati</taxon>
        <taxon>Planctomycetota</taxon>
        <taxon>Planctomycetia</taxon>
        <taxon>Pirellulales</taxon>
        <taxon>Pirellulaceae</taxon>
        <taxon>Roseiconus</taxon>
    </lineage>
</organism>
<dbReference type="InterPro" id="IPR050097">
    <property type="entry name" value="Ferredoxin-NADP_redctase_2"/>
</dbReference>
<keyword evidence="2" id="KW-0285">Flavoprotein</keyword>
<comment type="similarity">
    <text evidence="1">Belongs to the class-II pyridine nucleotide-disulfide oxidoreductase family.</text>
</comment>
<evidence type="ECO:0000259" key="7">
    <source>
        <dbReference type="Pfam" id="PF07992"/>
    </source>
</evidence>
<keyword evidence="4" id="KW-0560">Oxidoreductase</keyword>
<feature type="domain" description="FAD/NAD(P)-binding" evidence="7">
    <location>
        <begin position="7"/>
        <end position="350"/>
    </location>
</feature>
<reference evidence="8 9" key="1">
    <citation type="submission" date="2023-06" db="EMBL/GenBank/DDBJ databases">
        <title>Roseiconus lacunae JC819 isolated from Gulf of Mannar region, Tamil Nadu.</title>
        <authorList>
            <person name="Pk S."/>
            <person name="Ch S."/>
            <person name="Ch V.R."/>
        </authorList>
    </citation>
    <scope>NUCLEOTIDE SEQUENCE [LARGE SCALE GENOMIC DNA]</scope>
    <source>
        <strain evidence="8 9">JC819</strain>
    </source>
</reference>
<dbReference type="PRINTS" id="PR00469">
    <property type="entry name" value="PNDRDTASEII"/>
</dbReference>
<sequence length="366" mass="39194">MSDSIEKTIIIGSGPAGWSAAIYAARANLDPVVYEGTVKAEMIPLGQLAYTTEVENYPGFPAGNIRAFVESAVDENRHYNLPAIPGPEHSRGKGKSRFSLSDITPHYAVQGIELMELMKQQAMNFGTRVVGEDILSVDFSGDVKKLTTSGGNTVEAKTVIIATGARANYLGLPSEEAYKNKGVSACAVCDGALPVFRAKQLAVVGGGDSAVEEAVYLANLKDAKTIYMLIRRDEMRASKVMQERAKTHPNIEILWNSTVEEVVGDGNLVTGLKVKSTKDGSISDLDVGGMFVAIGHTPNTGFLDGAVEMKDSGYIVWKKPFRTNTSVEGVFAAGDVADDYYRQAITSSGTGCMAALDAERYLAEQE</sequence>
<keyword evidence="6" id="KW-0676">Redox-active center</keyword>
<dbReference type="EMBL" id="JASZZN010000019">
    <property type="protein sequence ID" value="MDM4018121.1"/>
    <property type="molecule type" value="Genomic_DNA"/>
</dbReference>
<name>A0ABT7PPQ4_9BACT</name>
<evidence type="ECO:0000313" key="9">
    <source>
        <dbReference type="Proteomes" id="UP001239462"/>
    </source>
</evidence>
<dbReference type="InterPro" id="IPR023753">
    <property type="entry name" value="FAD/NAD-binding_dom"/>
</dbReference>
<keyword evidence="5" id="KW-1015">Disulfide bond</keyword>
<dbReference type="PANTHER" id="PTHR48105">
    <property type="entry name" value="THIOREDOXIN REDUCTASE 1-RELATED-RELATED"/>
    <property type="match status" value="1"/>
</dbReference>
<accession>A0ABT7PPQ4</accession>
<dbReference type="PROSITE" id="PS00573">
    <property type="entry name" value="PYRIDINE_REDOX_2"/>
    <property type="match status" value="1"/>
</dbReference>
<keyword evidence="9" id="KW-1185">Reference proteome</keyword>
<evidence type="ECO:0000256" key="6">
    <source>
        <dbReference type="ARBA" id="ARBA00023284"/>
    </source>
</evidence>
<evidence type="ECO:0000256" key="1">
    <source>
        <dbReference type="ARBA" id="ARBA00009333"/>
    </source>
</evidence>
<dbReference type="Pfam" id="PF07992">
    <property type="entry name" value="Pyr_redox_2"/>
    <property type="match status" value="1"/>
</dbReference>
<dbReference type="SUPFAM" id="SSF51905">
    <property type="entry name" value="FAD/NAD(P)-binding domain"/>
    <property type="match status" value="1"/>
</dbReference>
<dbReference type="InterPro" id="IPR036188">
    <property type="entry name" value="FAD/NAD-bd_sf"/>
</dbReference>
<protein>
    <submittedName>
        <fullName evidence="8">FAD-dependent oxidoreductase</fullName>
    </submittedName>
</protein>
<dbReference type="Proteomes" id="UP001239462">
    <property type="component" value="Unassembled WGS sequence"/>
</dbReference>
<evidence type="ECO:0000256" key="3">
    <source>
        <dbReference type="ARBA" id="ARBA00022827"/>
    </source>
</evidence>
<keyword evidence="3" id="KW-0274">FAD</keyword>
<comment type="caution">
    <text evidence="8">The sequence shown here is derived from an EMBL/GenBank/DDBJ whole genome shotgun (WGS) entry which is preliminary data.</text>
</comment>